<keyword evidence="6" id="KW-1185">Reference proteome</keyword>
<dbReference type="GO" id="GO:0005975">
    <property type="term" value="P:carbohydrate metabolic process"/>
    <property type="evidence" value="ECO:0007669"/>
    <property type="project" value="InterPro"/>
</dbReference>
<dbReference type="GO" id="GO:0005576">
    <property type="term" value="C:extracellular region"/>
    <property type="evidence" value="ECO:0007669"/>
    <property type="project" value="UniProtKB-SubCell"/>
</dbReference>
<dbReference type="Gene3D" id="3.20.20.370">
    <property type="entry name" value="Glycoside hydrolase/deacetylase"/>
    <property type="match status" value="1"/>
</dbReference>
<feature type="chain" id="PRO_5022798520" evidence="3">
    <location>
        <begin position="18"/>
        <end position="255"/>
    </location>
</feature>
<protein>
    <submittedName>
        <fullName evidence="5">Polysaccharide deacetylase family protein</fullName>
    </submittedName>
</protein>
<keyword evidence="2 3" id="KW-0732">Signal</keyword>
<evidence type="ECO:0000256" key="3">
    <source>
        <dbReference type="SAM" id="SignalP"/>
    </source>
</evidence>
<dbReference type="PANTHER" id="PTHR34216:SF3">
    <property type="entry name" value="POLY-BETA-1,6-N-ACETYL-D-GLUCOSAMINE N-DEACETYLASE"/>
    <property type="match status" value="1"/>
</dbReference>
<name>A0A5B8W8X5_9SPHI</name>
<dbReference type="Proteomes" id="UP000321362">
    <property type="component" value="Chromosome"/>
</dbReference>
<dbReference type="Pfam" id="PF01522">
    <property type="entry name" value="Polysacc_deac_1"/>
    <property type="match status" value="1"/>
</dbReference>
<dbReference type="SUPFAM" id="SSF88713">
    <property type="entry name" value="Glycoside hydrolase/deacetylase"/>
    <property type="match status" value="1"/>
</dbReference>
<dbReference type="PANTHER" id="PTHR34216">
    <property type="match status" value="1"/>
</dbReference>
<evidence type="ECO:0000259" key="4">
    <source>
        <dbReference type="Pfam" id="PF01522"/>
    </source>
</evidence>
<dbReference type="AlphaFoldDB" id="A0A5B8W8X5"/>
<feature type="domain" description="NodB homology" evidence="4">
    <location>
        <begin position="19"/>
        <end position="149"/>
    </location>
</feature>
<dbReference type="OrthoDB" id="9806342at2"/>
<evidence type="ECO:0000313" key="5">
    <source>
        <dbReference type="EMBL" id="QEC79415.1"/>
    </source>
</evidence>
<organism evidence="5 6">
    <name type="scientific">Mucilaginibacter ginsenosidivorax</name>
    <dbReference type="NCBI Taxonomy" id="862126"/>
    <lineage>
        <taxon>Bacteria</taxon>
        <taxon>Pseudomonadati</taxon>
        <taxon>Bacteroidota</taxon>
        <taxon>Sphingobacteriia</taxon>
        <taxon>Sphingobacteriales</taxon>
        <taxon>Sphingobacteriaceae</taxon>
        <taxon>Mucilaginibacter</taxon>
    </lineage>
</organism>
<dbReference type="GO" id="GO:0016810">
    <property type="term" value="F:hydrolase activity, acting on carbon-nitrogen (but not peptide) bonds"/>
    <property type="evidence" value="ECO:0007669"/>
    <property type="project" value="InterPro"/>
</dbReference>
<reference evidence="5 6" key="1">
    <citation type="journal article" date="2013" name="J. Microbiol.">
        <title>Mucilaginibacter ginsenosidivorax sp. nov., with ginsenoside converting activity isolated from sediment.</title>
        <authorList>
            <person name="Kim J.K."/>
            <person name="Choi T.E."/>
            <person name="Liu Q.M."/>
            <person name="Park H.Y."/>
            <person name="Yi T.H."/>
            <person name="Yoon M.H."/>
            <person name="Kim S.C."/>
            <person name="Im W.T."/>
        </authorList>
    </citation>
    <scope>NUCLEOTIDE SEQUENCE [LARGE SCALE GENOMIC DNA]</scope>
    <source>
        <strain evidence="5 6">KHI28</strain>
    </source>
</reference>
<sequence length="255" mass="27769">MKKLTLLLLLINLVTFAQPRKKAIIVLTYDDALPSQLDIALPQLDSLGFKGTFFLTGYIGQVTIPRWRQVALKGHELANHTLYHPCLITTVKANPANNSANYSVFMIKREIAEMNNLLYAVDGKTGPRTYAYPCTEIAVGGVKYADSLGAAGIIKYARIGGGADAVITDFKKIDPMQVPAWGVHAGVTGDELIAFVKKTQQSGGLGVLMFHGIGGDYITTPAAAHKQLLLYLKQHQDEIEVLTFQDALDAVKQIN</sequence>
<evidence type="ECO:0000256" key="1">
    <source>
        <dbReference type="ARBA" id="ARBA00004613"/>
    </source>
</evidence>
<accession>A0A5B8W8X5</accession>
<dbReference type="InterPro" id="IPR051398">
    <property type="entry name" value="Polysacch_Deacetylase"/>
</dbReference>
<gene>
    <name evidence="5" type="ORF">FSB76_26975</name>
</gene>
<dbReference type="RefSeq" id="WP_147058993.1">
    <property type="nucleotide sequence ID" value="NZ_CP042437.1"/>
</dbReference>
<dbReference type="InterPro" id="IPR011330">
    <property type="entry name" value="Glyco_hydro/deAcase_b/a-brl"/>
</dbReference>
<evidence type="ECO:0000256" key="2">
    <source>
        <dbReference type="ARBA" id="ARBA00022729"/>
    </source>
</evidence>
<dbReference type="KEGG" id="mgk:FSB76_26975"/>
<dbReference type="CDD" id="cd10967">
    <property type="entry name" value="CE4_GLA_like_6s"/>
    <property type="match status" value="1"/>
</dbReference>
<proteinExistence type="predicted"/>
<dbReference type="InterPro" id="IPR002509">
    <property type="entry name" value="NODB_dom"/>
</dbReference>
<feature type="signal peptide" evidence="3">
    <location>
        <begin position="1"/>
        <end position="17"/>
    </location>
</feature>
<dbReference type="EMBL" id="CP042437">
    <property type="protein sequence ID" value="QEC79415.1"/>
    <property type="molecule type" value="Genomic_DNA"/>
</dbReference>
<comment type="subcellular location">
    <subcellularLocation>
        <location evidence="1">Secreted</location>
    </subcellularLocation>
</comment>
<evidence type="ECO:0000313" key="6">
    <source>
        <dbReference type="Proteomes" id="UP000321362"/>
    </source>
</evidence>